<evidence type="ECO:0000256" key="1">
    <source>
        <dbReference type="SAM" id="MobiDB-lite"/>
    </source>
</evidence>
<keyword evidence="3" id="KW-1185">Reference proteome</keyword>
<name>A0ABS0SIT1_9HYPH</name>
<dbReference type="Proteomes" id="UP000601789">
    <property type="component" value="Unassembled WGS sequence"/>
</dbReference>
<protein>
    <submittedName>
        <fullName evidence="2">Uncharacterized protein</fullName>
    </submittedName>
</protein>
<dbReference type="EMBL" id="JADGMQ010000019">
    <property type="protein sequence ID" value="MBI1622600.1"/>
    <property type="molecule type" value="Genomic_DNA"/>
</dbReference>
<gene>
    <name evidence="2" type="ORF">IOD40_18250</name>
</gene>
<dbReference type="RefSeq" id="WP_198478175.1">
    <property type="nucleotide sequence ID" value="NZ_JADGMQ010000019.1"/>
</dbReference>
<evidence type="ECO:0000313" key="3">
    <source>
        <dbReference type="Proteomes" id="UP000601789"/>
    </source>
</evidence>
<sequence length="89" mass="9572">MEPACTKTASLTLKTQGIGQFGCADGIDRFADNTERLIEATTDLGTEAQGKRSARLIQQIADGLEASPALRPTPHHTPTQTWRLPAKTP</sequence>
<reference evidence="2 3" key="1">
    <citation type="submission" date="2020-10" db="EMBL/GenBank/DDBJ databases">
        <title>Aquamicrobium zhengzhouensis sp. nov., a exopolysaccharide producing bacterium isolated from farmland soil.</title>
        <authorList>
            <person name="Wang X."/>
        </authorList>
    </citation>
    <scope>NUCLEOTIDE SEQUENCE [LARGE SCALE GENOMIC DNA]</scope>
    <source>
        <strain evidence="3">cd-1</strain>
    </source>
</reference>
<comment type="caution">
    <text evidence="2">The sequence shown here is derived from an EMBL/GenBank/DDBJ whole genome shotgun (WGS) entry which is preliminary data.</text>
</comment>
<accession>A0ABS0SIT1</accession>
<feature type="region of interest" description="Disordered" evidence="1">
    <location>
        <begin position="65"/>
        <end position="89"/>
    </location>
</feature>
<proteinExistence type="predicted"/>
<evidence type="ECO:0000313" key="2">
    <source>
        <dbReference type="EMBL" id="MBI1622600.1"/>
    </source>
</evidence>
<organism evidence="2 3">
    <name type="scientific">Aquamicrobium zhengzhouense</name>
    <dbReference type="NCBI Taxonomy" id="2781738"/>
    <lineage>
        <taxon>Bacteria</taxon>
        <taxon>Pseudomonadati</taxon>
        <taxon>Pseudomonadota</taxon>
        <taxon>Alphaproteobacteria</taxon>
        <taxon>Hyphomicrobiales</taxon>
        <taxon>Phyllobacteriaceae</taxon>
        <taxon>Aquamicrobium</taxon>
    </lineage>
</organism>